<evidence type="ECO:0000313" key="2">
    <source>
        <dbReference type="Proteomes" id="UP000614350"/>
    </source>
</evidence>
<dbReference type="Proteomes" id="UP000614350">
    <property type="component" value="Unassembled WGS sequence"/>
</dbReference>
<gene>
    <name evidence="1" type="ORF">HZH66_013488</name>
</gene>
<proteinExistence type="predicted"/>
<accession>A0A834J4Z6</accession>
<reference evidence="1" key="1">
    <citation type="journal article" date="2020" name="G3 (Bethesda)">
        <title>High-Quality Assemblies for Three Invasive Social Wasps from the &lt;i&gt;Vespula&lt;/i&gt; Genus.</title>
        <authorList>
            <person name="Harrop T.W.R."/>
            <person name="Guhlin J."/>
            <person name="McLaughlin G.M."/>
            <person name="Permina E."/>
            <person name="Stockwell P."/>
            <person name="Gilligan J."/>
            <person name="Le Lec M.F."/>
            <person name="Gruber M.A.M."/>
            <person name="Quinn O."/>
            <person name="Lovegrove M."/>
            <person name="Duncan E.J."/>
            <person name="Remnant E.J."/>
            <person name="Van Eeckhoven J."/>
            <person name="Graham B."/>
            <person name="Knapp R.A."/>
            <person name="Langford K.W."/>
            <person name="Kronenberg Z."/>
            <person name="Press M.O."/>
            <person name="Eacker S.M."/>
            <person name="Wilson-Rankin E.E."/>
            <person name="Purcell J."/>
            <person name="Lester P.J."/>
            <person name="Dearden P.K."/>
        </authorList>
    </citation>
    <scope>NUCLEOTIDE SEQUENCE</scope>
    <source>
        <strain evidence="1">Marl-1</strain>
    </source>
</reference>
<name>A0A834J4Z6_VESVU</name>
<sequence>MPHKSVTPSNWPTNETLNTLDDNKTASQLFFQDKLNEPNMLQQWLLRRDNSEWRHVPNGMSRINGEAKREYGERFGMSLLL</sequence>
<comment type="caution">
    <text evidence="1">The sequence shown here is derived from an EMBL/GenBank/DDBJ whole genome shotgun (WGS) entry which is preliminary data.</text>
</comment>
<protein>
    <submittedName>
        <fullName evidence="1">Uncharacterized protein</fullName>
    </submittedName>
</protein>
<evidence type="ECO:0000313" key="1">
    <source>
        <dbReference type="EMBL" id="KAF7382056.1"/>
    </source>
</evidence>
<keyword evidence="2" id="KW-1185">Reference proteome</keyword>
<dbReference type="AlphaFoldDB" id="A0A834J4Z6"/>
<dbReference type="EMBL" id="JACSEA010000019">
    <property type="protein sequence ID" value="KAF7382056.1"/>
    <property type="molecule type" value="Genomic_DNA"/>
</dbReference>
<organism evidence="1 2">
    <name type="scientific">Vespula vulgaris</name>
    <name type="common">Yellow jacket</name>
    <name type="synonym">Wasp</name>
    <dbReference type="NCBI Taxonomy" id="7454"/>
    <lineage>
        <taxon>Eukaryota</taxon>
        <taxon>Metazoa</taxon>
        <taxon>Ecdysozoa</taxon>
        <taxon>Arthropoda</taxon>
        <taxon>Hexapoda</taxon>
        <taxon>Insecta</taxon>
        <taxon>Pterygota</taxon>
        <taxon>Neoptera</taxon>
        <taxon>Endopterygota</taxon>
        <taxon>Hymenoptera</taxon>
        <taxon>Apocrita</taxon>
        <taxon>Aculeata</taxon>
        <taxon>Vespoidea</taxon>
        <taxon>Vespidae</taxon>
        <taxon>Vespinae</taxon>
        <taxon>Vespula</taxon>
    </lineage>
</organism>